<dbReference type="Proteomes" id="UP001334248">
    <property type="component" value="Unassembled WGS sequence"/>
</dbReference>
<evidence type="ECO:0000256" key="1">
    <source>
        <dbReference type="SAM" id="MobiDB-lite"/>
    </source>
</evidence>
<dbReference type="RefSeq" id="XP_064733882.1">
    <property type="nucleotide sequence ID" value="XM_064871429.1"/>
</dbReference>
<organism evidence="2 3">
    <name type="scientific">Knufia obscura</name>
    <dbReference type="NCBI Taxonomy" id="1635080"/>
    <lineage>
        <taxon>Eukaryota</taxon>
        <taxon>Fungi</taxon>
        <taxon>Dikarya</taxon>
        <taxon>Ascomycota</taxon>
        <taxon>Pezizomycotina</taxon>
        <taxon>Eurotiomycetes</taxon>
        <taxon>Chaetothyriomycetidae</taxon>
        <taxon>Chaetothyriales</taxon>
        <taxon>Trichomeriaceae</taxon>
        <taxon>Knufia</taxon>
    </lineage>
</organism>
<comment type="caution">
    <text evidence="2">The sequence shown here is derived from an EMBL/GenBank/DDBJ whole genome shotgun (WGS) entry which is preliminary data.</text>
</comment>
<gene>
    <name evidence="2" type="ORF">PMZ80_003000</name>
</gene>
<dbReference type="EMBL" id="JAVHJV010000002">
    <property type="protein sequence ID" value="KAK5945792.1"/>
    <property type="molecule type" value="Genomic_DNA"/>
</dbReference>
<accession>A0ABR0RYU6</accession>
<feature type="region of interest" description="Disordered" evidence="1">
    <location>
        <begin position="195"/>
        <end position="230"/>
    </location>
</feature>
<protein>
    <submittedName>
        <fullName evidence="2">Uncharacterized protein</fullName>
    </submittedName>
</protein>
<dbReference type="GeneID" id="89996449"/>
<feature type="compositionally biased region" description="Polar residues" evidence="1">
    <location>
        <begin position="209"/>
        <end position="223"/>
    </location>
</feature>
<feature type="compositionally biased region" description="Basic and acidic residues" evidence="1">
    <location>
        <begin position="198"/>
        <end position="208"/>
    </location>
</feature>
<reference evidence="2 3" key="1">
    <citation type="journal article" date="2023" name="Res Sq">
        <title>Genomic and morphological characterization of Knufia obscura isolated from the Mars 2020 spacecraft assembly facility.</title>
        <authorList>
            <person name="Chander A.M."/>
            <person name="Teixeira M.M."/>
            <person name="Singh N.K."/>
            <person name="Williams M.P."/>
            <person name="Parker C.W."/>
            <person name="Leo P."/>
            <person name="Stajich J.E."/>
            <person name="Torok T."/>
            <person name="Tighe S."/>
            <person name="Mason C.E."/>
            <person name="Venkateswaran K."/>
        </authorList>
    </citation>
    <scope>NUCLEOTIDE SEQUENCE [LARGE SCALE GENOMIC DNA]</scope>
    <source>
        <strain evidence="2 3">CCFEE 5817</strain>
    </source>
</reference>
<evidence type="ECO:0000313" key="3">
    <source>
        <dbReference type="Proteomes" id="UP001334248"/>
    </source>
</evidence>
<evidence type="ECO:0000313" key="2">
    <source>
        <dbReference type="EMBL" id="KAK5945792.1"/>
    </source>
</evidence>
<sequence length="317" mass="35784">MSAAHQQPTVPVFKVGDHVHATTVAKFMVPRSPPSPKREDELRSSFFVTAMGSMQEIKEKFPPQPTYYDGRELPSQGGFVMPPEMTYVVTKVIAPKGPLSEPRDMLYHIVPAHPNECLWQVHGDQLVVNSVFERGSLVVRLDAKEEHNRLASAGGVTSAYCAQLPTKIYKVINSYLYSSDKKPFQWWLLPATSTDDEETKKRRDRDTAQSKLNANAPSFQPPSTIEPEPRINWGDQVELIRKIQIADETLEPQWVDAEKLRMATSEEARTWPLSENNPDWATLVKQELARYASQVTDTILQLPSMTISGFDDPKCDC</sequence>
<proteinExistence type="predicted"/>
<name>A0ABR0RYU6_9EURO</name>
<keyword evidence="3" id="KW-1185">Reference proteome</keyword>